<keyword evidence="2" id="KW-1185">Reference proteome</keyword>
<comment type="caution">
    <text evidence="1">The sequence shown here is derived from an EMBL/GenBank/DDBJ whole genome shotgun (WGS) entry which is preliminary data.</text>
</comment>
<dbReference type="EMBL" id="JANAKD010001449">
    <property type="protein sequence ID" value="KAJ3479331.1"/>
    <property type="molecule type" value="Genomic_DNA"/>
</dbReference>
<proteinExistence type="predicted"/>
<protein>
    <submittedName>
        <fullName evidence="1">Uncharacterized protein</fullName>
    </submittedName>
</protein>
<evidence type="ECO:0000313" key="2">
    <source>
        <dbReference type="Proteomes" id="UP001148737"/>
    </source>
</evidence>
<gene>
    <name evidence="1" type="ORF">NLG97_g8345</name>
</gene>
<dbReference type="Proteomes" id="UP001148737">
    <property type="component" value="Unassembled WGS sequence"/>
</dbReference>
<evidence type="ECO:0000313" key="1">
    <source>
        <dbReference type="EMBL" id="KAJ3479331.1"/>
    </source>
</evidence>
<name>A0ACC1QKT1_9HYPO</name>
<reference evidence="1" key="1">
    <citation type="submission" date="2022-07" db="EMBL/GenBank/DDBJ databases">
        <title>Genome Sequence of Lecanicillium saksenae.</title>
        <authorList>
            <person name="Buettner E."/>
        </authorList>
    </citation>
    <scope>NUCLEOTIDE SEQUENCE</scope>
    <source>
        <strain evidence="1">VT-O1</strain>
    </source>
</reference>
<sequence>MDARWKSANYMVDIFDRTPKFRTAEMIHRHLEWHEGADDNLVSWTSSLLFALVYIFHLHANIRNRTEFQDIQLCVLDTSGLPDDAFIRDMDLVDAFQDEYQPLRDFKNMRRTYYFGEYLSQGALKIEGRCDIITAKCMIKHGLYDIRPEFEEFASWEVRPRPPWANPTRDLRRIISLEKSERPGITTAGLQAALGIAHEFDAPWRLPMAASLIALAAPRTDDKEILVSFRSSIFTDVERRACALQDTTFEGDHMLPEVKEFLDIMKSIYKDYYLNEFKGNRSAPCLQSIISALISGAARLGSAEIALRHLRIFTLSEDFVLYENSATEPNFSLVDVCSDKILGKLRTISSLSDVLHKRLTTVDEQNL</sequence>
<organism evidence="1 2">
    <name type="scientific">Lecanicillium saksenae</name>
    <dbReference type="NCBI Taxonomy" id="468837"/>
    <lineage>
        <taxon>Eukaryota</taxon>
        <taxon>Fungi</taxon>
        <taxon>Dikarya</taxon>
        <taxon>Ascomycota</taxon>
        <taxon>Pezizomycotina</taxon>
        <taxon>Sordariomycetes</taxon>
        <taxon>Hypocreomycetidae</taxon>
        <taxon>Hypocreales</taxon>
        <taxon>Cordycipitaceae</taxon>
        <taxon>Lecanicillium</taxon>
    </lineage>
</organism>
<accession>A0ACC1QKT1</accession>